<feature type="transmembrane region" description="Helical" evidence="1">
    <location>
        <begin position="63"/>
        <end position="82"/>
    </location>
</feature>
<dbReference type="AlphaFoldDB" id="A0A4D6U7J8"/>
<feature type="transmembrane region" description="Helical" evidence="1">
    <location>
        <begin position="198"/>
        <end position="224"/>
    </location>
</feature>
<feature type="transmembrane region" description="Helical" evidence="1">
    <location>
        <begin position="119"/>
        <end position="138"/>
    </location>
</feature>
<gene>
    <name evidence="2" type="primary">wzy</name>
</gene>
<feature type="transmembrane region" description="Helical" evidence="1">
    <location>
        <begin position="94"/>
        <end position="112"/>
    </location>
</feature>
<feature type="transmembrane region" description="Helical" evidence="1">
    <location>
        <begin position="236"/>
        <end position="254"/>
    </location>
</feature>
<dbReference type="EMBL" id="MK551185">
    <property type="protein sequence ID" value="QCH03233.1"/>
    <property type="molecule type" value="Genomic_DNA"/>
</dbReference>
<keyword evidence="1" id="KW-0812">Transmembrane</keyword>
<accession>A0A4D6U7J8</accession>
<keyword evidence="1" id="KW-0472">Membrane</keyword>
<proteinExistence type="predicted"/>
<organism evidence="2">
    <name type="scientific">Plesiomonas shigelloides</name>
    <name type="common">Aeromonas shigelloides</name>
    <dbReference type="NCBI Taxonomy" id="703"/>
    <lineage>
        <taxon>Bacteria</taxon>
        <taxon>Pseudomonadati</taxon>
        <taxon>Pseudomonadota</taxon>
        <taxon>Gammaproteobacteria</taxon>
        <taxon>Enterobacterales</taxon>
        <taxon>Enterobacteriaceae</taxon>
        <taxon>Plesiomonas</taxon>
    </lineage>
</organism>
<feature type="transmembrane region" description="Helical" evidence="1">
    <location>
        <begin position="175"/>
        <end position="192"/>
    </location>
</feature>
<feature type="transmembrane region" description="Helical" evidence="1">
    <location>
        <begin position="35"/>
        <end position="51"/>
    </location>
</feature>
<keyword evidence="1" id="KW-1133">Transmembrane helix</keyword>
<evidence type="ECO:0000256" key="1">
    <source>
        <dbReference type="SAM" id="Phobius"/>
    </source>
</evidence>
<sequence>MTSARLKLVERDNFAITLLVILSFCIDLSSPIITYGVQFVLVFVLAFYTIFARESPSIPRGNFVLFFILIITVTVFTLYQHTYLEHQELLFLQYFRVLLWMACGFLFYAYLLSQQSATIARALMVTILITGGALYIQYLVYYAFGYVIDYSLLLGGSASRIFFLTFRPSGFTAEPAVYSGIMIGLLSVYYMFVRRLNMIVIFGLISVVLTSSIAGLMMSVLYVLVVFFSRPSLGRIVISIAALFIIIGLFFPVIQERYVTTVSGSDASNNTKFETVINMYEHSNLLLSGYGFVGKSDSAPSFYEGLYDMTFFGATIITFGLPLGLCICFFVVYIILTQPADGKILILVSLIKLSSPMCMFFNLFVALVFVVRYKARLNILSV</sequence>
<feature type="transmembrane region" description="Helical" evidence="1">
    <location>
        <begin position="12"/>
        <end position="29"/>
    </location>
</feature>
<evidence type="ECO:0000313" key="2">
    <source>
        <dbReference type="EMBL" id="QCH03233.1"/>
    </source>
</evidence>
<name>A0A4D6U7J8_PLESH</name>
<protein>
    <submittedName>
        <fullName evidence="2">O-antigen polymerase</fullName>
    </submittedName>
</protein>
<feature type="transmembrane region" description="Helical" evidence="1">
    <location>
        <begin position="311"/>
        <end position="336"/>
    </location>
</feature>
<reference evidence="2" key="1">
    <citation type="journal article" date="2019" name="Front. Microbiol.">
        <title>O-Antigen Gene Clusters of Plesiomonas shigelloides Serogroups and Its Application in Development of a Molecular Serotyping Scheme.</title>
        <authorList>
            <person name="Xi D."/>
            <person name="Wang X."/>
            <person name="Ning K."/>
            <person name="Liu Q."/>
            <person name="Jing F."/>
            <person name="Guo X."/>
            <person name="Cao B."/>
        </authorList>
    </citation>
    <scope>NUCLEOTIDE SEQUENCE</scope>
    <source>
        <strain evidence="2">O32H37</strain>
    </source>
</reference>